<dbReference type="InterPro" id="IPR032871">
    <property type="entry name" value="AHH_dom_containing"/>
</dbReference>
<accession>A0A4P6L2U6</accession>
<proteinExistence type="predicted"/>
<dbReference type="EMBL" id="CP035913">
    <property type="protein sequence ID" value="QBE65956.1"/>
    <property type="molecule type" value="Genomic_DNA"/>
</dbReference>
<dbReference type="AlphaFoldDB" id="A0A4P6L2U6"/>
<keyword evidence="2" id="KW-1185">Reference proteome</keyword>
<dbReference type="Pfam" id="PF14412">
    <property type="entry name" value="AHH"/>
    <property type="match status" value="1"/>
</dbReference>
<evidence type="ECO:0000313" key="1">
    <source>
        <dbReference type="EMBL" id="QBE65956.1"/>
    </source>
</evidence>
<dbReference type="OrthoDB" id="5896307at2"/>
<evidence type="ECO:0000313" key="2">
    <source>
        <dbReference type="Proteomes" id="UP000290637"/>
    </source>
</evidence>
<gene>
    <name evidence="1" type="ORF">EWM63_25670</name>
</gene>
<sequence length="231" mass="25854">MSSQPNLPRNGTINKRSSNYLQALKRVTMSPAHPRNQQLKMQAHHLISEKGARLSNLGDRMADFGYNINAIKNLVFIPSTLQGACLLQVQPHRGDHTAVDPVDNDEEKPAAYHVMVAMKIQRDMPGIERKCGIPGTDVKELICKAMDDLSEEIADLIQNDPREAKLSEVWANYDPESKAGCRGVDSISVKKKDLLDECPVHRNHTKNQGEGQQKENIHYVLRTPYILKPGS</sequence>
<organism evidence="1 2">
    <name type="scientific">Pseudoduganella lutea</name>
    <dbReference type="NCBI Taxonomy" id="321985"/>
    <lineage>
        <taxon>Bacteria</taxon>
        <taxon>Pseudomonadati</taxon>
        <taxon>Pseudomonadota</taxon>
        <taxon>Betaproteobacteria</taxon>
        <taxon>Burkholderiales</taxon>
        <taxon>Oxalobacteraceae</taxon>
        <taxon>Telluria group</taxon>
        <taxon>Pseudoduganella</taxon>
    </lineage>
</organism>
<protein>
    <submittedName>
        <fullName evidence="1">Uncharacterized protein</fullName>
    </submittedName>
</protein>
<dbReference type="Proteomes" id="UP000290637">
    <property type="component" value="Chromosome"/>
</dbReference>
<name>A0A4P6L2U6_9BURK</name>
<reference evidence="1 2" key="1">
    <citation type="submission" date="2019-02" db="EMBL/GenBank/DDBJ databases">
        <title>Draft Genome Sequences of Six Type Strains of the Genus Massilia.</title>
        <authorList>
            <person name="Miess H."/>
            <person name="Frediansyhah A."/>
            <person name="Gross H."/>
        </authorList>
    </citation>
    <scope>NUCLEOTIDE SEQUENCE [LARGE SCALE GENOMIC DNA]</scope>
    <source>
        <strain evidence="1 2">DSM 17473</strain>
    </source>
</reference>
<dbReference type="KEGG" id="plue:EWM63_25670"/>